<proteinExistence type="predicted"/>
<gene>
    <name evidence="1" type="ORF">RINTU1_18780</name>
</gene>
<evidence type="ECO:0000313" key="1">
    <source>
        <dbReference type="EMBL" id="GFN46346.1"/>
    </source>
</evidence>
<evidence type="ECO:0000313" key="2">
    <source>
        <dbReference type="Proteomes" id="UP000504714"/>
    </source>
</evidence>
<organism evidence="1 2">
    <name type="scientific">Candidatus Regiella insecticola</name>
    <dbReference type="NCBI Taxonomy" id="138073"/>
    <lineage>
        <taxon>Bacteria</taxon>
        <taxon>Pseudomonadati</taxon>
        <taxon>Pseudomonadota</taxon>
        <taxon>Gammaproteobacteria</taxon>
        <taxon>Enterobacterales</taxon>
        <taxon>Enterobacteriaceae</taxon>
        <taxon>aphid secondary symbionts</taxon>
        <taxon>Candidatus Regiella</taxon>
    </lineage>
</organism>
<accession>A0A6L2ZNM0</accession>
<sequence>MASKAKGILRHGFPANLVLECAASSENFVIAMTAISIAGHA</sequence>
<protein>
    <submittedName>
        <fullName evidence="1">Uncharacterized protein</fullName>
    </submittedName>
</protein>
<name>A0A6L2ZNM0_9ENTR</name>
<comment type="caution">
    <text evidence="1">The sequence shown here is derived from an EMBL/GenBank/DDBJ whole genome shotgun (WGS) entry which is preliminary data.</text>
</comment>
<dbReference type="Proteomes" id="UP000504714">
    <property type="component" value="Unassembled WGS sequence"/>
</dbReference>
<dbReference type="AlphaFoldDB" id="A0A6L2ZNM0"/>
<reference evidence="1 2" key="1">
    <citation type="submission" date="2020-06" db="EMBL/GenBank/DDBJ databases">
        <title>The genome sequence of Candidatus Regiella insecticola strain Tut.</title>
        <authorList>
            <person name="Nikoh N."/>
            <person name="Tsuchida T."/>
            <person name="Koga R."/>
            <person name="Oshima K."/>
            <person name="Hattori M."/>
            <person name="Fukatsu T."/>
        </authorList>
    </citation>
    <scope>NUCLEOTIDE SEQUENCE [LARGE SCALE GENOMIC DNA]</scope>
    <source>
        <strain evidence="1 2">Tut</strain>
    </source>
</reference>
<dbReference type="EMBL" id="BLXO01000003">
    <property type="protein sequence ID" value="GFN46346.1"/>
    <property type="molecule type" value="Genomic_DNA"/>
</dbReference>